<sequence>MDTLPPVLRVMACNRLRWHLLYREPADGGHAPGGRAAPFAAYIFAAARLIASRMRK</sequence>
<gene>
    <name evidence="1" type="ORF">Psi02_15080</name>
</gene>
<keyword evidence="2" id="KW-1185">Reference proteome</keyword>
<evidence type="ECO:0000313" key="2">
    <source>
        <dbReference type="Proteomes" id="UP000644610"/>
    </source>
</evidence>
<dbReference type="Proteomes" id="UP000644610">
    <property type="component" value="Unassembled WGS sequence"/>
</dbReference>
<proteinExistence type="predicted"/>
<organism evidence="1 2">
    <name type="scientific">Planotetraspora silvatica</name>
    <dbReference type="NCBI Taxonomy" id="234614"/>
    <lineage>
        <taxon>Bacteria</taxon>
        <taxon>Bacillati</taxon>
        <taxon>Actinomycetota</taxon>
        <taxon>Actinomycetes</taxon>
        <taxon>Streptosporangiales</taxon>
        <taxon>Streptosporangiaceae</taxon>
        <taxon>Planotetraspora</taxon>
    </lineage>
</organism>
<reference evidence="1" key="1">
    <citation type="submission" date="2021-01" db="EMBL/GenBank/DDBJ databases">
        <title>Whole genome shotgun sequence of Planotetraspora silvatica NBRC 100141.</title>
        <authorList>
            <person name="Komaki H."/>
            <person name="Tamura T."/>
        </authorList>
    </citation>
    <scope>NUCLEOTIDE SEQUENCE</scope>
    <source>
        <strain evidence="1">NBRC 100141</strain>
    </source>
</reference>
<dbReference type="EMBL" id="BOOQ01000007">
    <property type="protein sequence ID" value="GII45084.1"/>
    <property type="molecule type" value="Genomic_DNA"/>
</dbReference>
<comment type="caution">
    <text evidence="1">The sequence shown here is derived from an EMBL/GenBank/DDBJ whole genome shotgun (WGS) entry which is preliminary data.</text>
</comment>
<dbReference type="AlphaFoldDB" id="A0A8J3UGD2"/>
<name>A0A8J3UGD2_9ACTN</name>
<accession>A0A8J3UGD2</accession>
<protein>
    <submittedName>
        <fullName evidence="1">Uncharacterized protein</fullName>
    </submittedName>
</protein>
<evidence type="ECO:0000313" key="1">
    <source>
        <dbReference type="EMBL" id="GII45084.1"/>
    </source>
</evidence>